<name>A0ACB9P7P5_9MYRT</name>
<keyword evidence="2" id="KW-1185">Reference proteome</keyword>
<protein>
    <submittedName>
        <fullName evidence="1">Uncharacterized protein</fullName>
    </submittedName>
</protein>
<evidence type="ECO:0000313" key="1">
    <source>
        <dbReference type="EMBL" id="KAI4342905.1"/>
    </source>
</evidence>
<reference evidence="2" key="1">
    <citation type="journal article" date="2023" name="Front. Plant Sci.">
        <title>Chromosomal-level genome assembly of Melastoma candidum provides insights into trichome evolution.</title>
        <authorList>
            <person name="Zhong Y."/>
            <person name="Wu W."/>
            <person name="Sun C."/>
            <person name="Zou P."/>
            <person name="Liu Y."/>
            <person name="Dai S."/>
            <person name="Zhou R."/>
        </authorList>
    </citation>
    <scope>NUCLEOTIDE SEQUENCE [LARGE SCALE GENOMIC DNA]</scope>
</reference>
<dbReference type="EMBL" id="CM042886">
    <property type="protein sequence ID" value="KAI4342905.1"/>
    <property type="molecule type" value="Genomic_DNA"/>
</dbReference>
<organism evidence="1 2">
    <name type="scientific">Melastoma candidum</name>
    <dbReference type="NCBI Taxonomy" id="119954"/>
    <lineage>
        <taxon>Eukaryota</taxon>
        <taxon>Viridiplantae</taxon>
        <taxon>Streptophyta</taxon>
        <taxon>Embryophyta</taxon>
        <taxon>Tracheophyta</taxon>
        <taxon>Spermatophyta</taxon>
        <taxon>Magnoliopsida</taxon>
        <taxon>eudicotyledons</taxon>
        <taxon>Gunneridae</taxon>
        <taxon>Pentapetalae</taxon>
        <taxon>rosids</taxon>
        <taxon>malvids</taxon>
        <taxon>Myrtales</taxon>
        <taxon>Melastomataceae</taxon>
        <taxon>Melastomatoideae</taxon>
        <taxon>Melastomateae</taxon>
        <taxon>Melastoma</taxon>
    </lineage>
</organism>
<proteinExistence type="predicted"/>
<dbReference type="Proteomes" id="UP001057402">
    <property type="component" value="Chromosome 7"/>
</dbReference>
<gene>
    <name evidence="1" type="ORF">MLD38_027469</name>
</gene>
<comment type="caution">
    <text evidence="1">The sequence shown here is derived from an EMBL/GenBank/DDBJ whole genome shotgun (WGS) entry which is preliminary data.</text>
</comment>
<sequence length="571" mass="61528">MEEGKPTWVYPKVVGFSPPERWGHSACYSHGQLYVFGGCRGGSHFGDVLVLDLETMVWTGLATTGEGPGPRDSHTAVLFGNKMIVFGGTDGSRKVNDVHLLDLGTRAWSRPYVSGKFPVPRESHTATLVGDRMVVFGGSGDGVGNYLNDVHVLDLKEMSWTSHEVKGEAPVPRDSHSAVAVGDRLFVYGGDCGDRYHGDVDVLDTGTMSWSKLSTRDPRPRVRAGHGAVAVEKKIYVVGGIGDRHYYNDVWVLDEDKVLWRQLSLLGEQPRGRFSHTAVAIGDDIAIYGGCGEDERPLNELLILKLGAEYSCNRSNRRRPRGHCITTNDGANASLDFLSKAIHASRKEAANNRFGFGLSRGAIPTSSIVDVESEAEEHSLSLSQNSSPSLSDQDQKTTPLSKSTDSTGIHHFKWPVLKQEGSTRRLPCSQVINTSKKLKSNARKCPSKFCLGGQQIFAGQEHQGLLPPLYSGSGPSQQHMIGSEVRGKVDGVFDSGFLVTASISGKIFRGVLFAPGPGSGDHSMVPGVEPTRPHHQFIRAAGAVDEREEHGSDLQGVVLTLGGPAGGSGQI</sequence>
<accession>A0ACB9P7P5</accession>
<evidence type="ECO:0000313" key="2">
    <source>
        <dbReference type="Proteomes" id="UP001057402"/>
    </source>
</evidence>